<sequence length="498" mass="52518">MATSKQGMKAAAALAAGAALMAAAFPAGASSHREAPFLTNAPKVDGTDFYMFRSYASGRQDYVTLIANFIPFQDPQGGPNFYQFDQNALYEIHVDNNGDAKEDISFQFRFKNTSKHTALTIGGKQVMIPLINSSTISGVNPASLNVRETYTIDMVKGDRRGGTRTRLAGTGGTSEFDKPVDNIGEKTFGGAGGYETYANQHIYDLNIPGCGTGRVFVGQRKEPFYIAVGKIFDLFNLNPLGAEVSGNKNDLEGKNVSSIALEIPIACLTAGGEPVIGAYATASMRQGRLLNPAPASGINNAAKEGGAWSQVSRVGMPLVNEVIIGMDDKDRFNTSKPKDDAQFINYVTNPVLPAVVETLFPSAKAPTNFPRNDLVTVFLKGLPGVNQPKNVVASEMLRLNTSIAPTPQASQNQLGVAGGDNAGFPNGRRPADDVVDASLRVAMGALCVLTGANDALGVGCKPGDAPAGGLKLTDGVRKTATDFKAAFPYLNTPLPGNQ</sequence>
<keyword evidence="3" id="KW-1185">Reference proteome</keyword>
<reference evidence="3" key="1">
    <citation type="journal article" date="2019" name="Int. J. Syst. Evol. Microbiol.">
        <title>The Global Catalogue of Microorganisms (GCM) 10K type strain sequencing project: providing services to taxonomists for standard genome sequencing and annotation.</title>
        <authorList>
            <consortium name="The Broad Institute Genomics Platform"/>
            <consortium name="The Broad Institute Genome Sequencing Center for Infectious Disease"/>
            <person name="Wu L."/>
            <person name="Ma J."/>
        </authorList>
    </citation>
    <scope>NUCLEOTIDE SEQUENCE [LARGE SCALE GENOMIC DNA]</scope>
    <source>
        <strain evidence="3">CGMCC 4.5798</strain>
    </source>
</reference>
<dbReference type="InterPro" id="IPR025566">
    <property type="entry name" value="DUF4331"/>
</dbReference>
<evidence type="ECO:0000313" key="2">
    <source>
        <dbReference type="EMBL" id="MFC5549082.1"/>
    </source>
</evidence>
<gene>
    <name evidence="2" type="ORF">ACFPO9_11190</name>
</gene>
<dbReference type="Proteomes" id="UP001596086">
    <property type="component" value="Unassembled WGS sequence"/>
</dbReference>
<feature type="signal peptide" evidence="1">
    <location>
        <begin position="1"/>
        <end position="29"/>
    </location>
</feature>
<name>A0ABW0S191_9BURK</name>
<evidence type="ECO:0000313" key="3">
    <source>
        <dbReference type="Proteomes" id="UP001596086"/>
    </source>
</evidence>
<proteinExistence type="predicted"/>
<dbReference type="EMBL" id="JBHSMZ010000006">
    <property type="protein sequence ID" value="MFC5549082.1"/>
    <property type="molecule type" value="Genomic_DNA"/>
</dbReference>
<accession>A0ABW0S191</accession>
<keyword evidence="1" id="KW-0732">Signal</keyword>
<evidence type="ECO:0000256" key="1">
    <source>
        <dbReference type="SAM" id="SignalP"/>
    </source>
</evidence>
<protein>
    <submittedName>
        <fullName evidence="2">DUF4331 domain-containing protein</fullName>
    </submittedName>
</protein>
<dbReference type="RefSeq" id="WP_379770611.1">
    <property type="nucleotide sequence ID" value="NZ_JBHSMZ010000006.1"/>
</dbReference>
<dbReference type="Pfam" id="PF14224">
    <property type="entry name" value="DUF4331"/>
    <property type="match status" value="1"/>
</dbReference>
<comment type="caution">
    <text evidence="2">The sequence shown here is derived from an EMBL/GenBank/DDBJ whole genome shotgun (WGS) entry which is preliminary data.</text>
</comment>
<organism evidence="2 3">
    <name type="scientific">Massilia aerilata</name>
    <dbReference type="NCBI Taxonomy" id="453817"/>
    <lineage>
        <taxon>Bacteria</taxon>
        <taxon>Pseudomonadati</taxon>
        <taxon>Pseudomonadota</taxon>
        <taxon>Betaproteobacteria</taxon>
        <taxon>Burkholderiales</taxon>
        <taxon>Oxalobacteraceae</taxon>
        <taxon>Telluria group</taxon>
        <taxon>Massilia</taxon>
    </lineage>
</organism>
<feature type="chain" id="PRO_5045810484" evidence="1">
    <location>
        <begin position="30"/>
        <end position="498"/>
    </location>
</feature>